<gene>
    <name evidence="9" type="ORF">Zmor_027797</name>
</gene>
<proteinExistence type="inferred from homology"/>
<feature type="transmembrane region" description="Helical" evidence="7">
    <location>
        <begin position="229"/>
        <end position="252"/>
    </location>
</feature>
<dbReference type="AlphaFoldDB" id="A0AA38M2F2"/>
<keyword evidence="2" id="KW-0813">Transport</keyword>
<evidence type="ECO:0000256" key="3">
    <source>
        <dbReference type="ARBA" id="ARBA00022692"/>
    </source>
</evidence>
<accession>A0AA38M2F2</accession>
<dbReference type="PANTHER" id="PTHR23505">
    <property type="entry name" value="SPINSTER"/>
    <property type="match status" value="1"/>
</dbReference>
<evidence type="ECO:0000313" key="9">
    <source>
        <dbReference type="EMBL" id="KAJ3641285.1"/>
    </source>
</evidence>
<name>A0AA38M2F2_9CUCU</name>
<feature type="transmembrane region" description="Helical" evidence="7">
    <location>
        <begin position="148"/>
        <end position="167"/>
    </location>
</feature>
<keyword evidence="5 7" id="KW-0472">Membrane</keyword>
<dbReference type="PANTHER" id="PTHR23505:SF79">
    <property type="entry name" value="PROTEIN SPINSTER"/>
    <property type="match status" value="1"/>
</dbReference>
<keyword evidence="10" id="KW-1185">Reference proteome</keyword>
<feature type="transmembrane region" description="Helical" evidence="7">
    <location>
        <begin position="120"/>
        <end position="141"/>
    </location>
</feature>
<dbReference type="GO" id="GO:0022857">
    <property type="term" value="F:transmembrane transporter activity"/>
    <property type="evidence" value="ECO:0007669"/>
    <property type="project" value="InterPro"/>
</dbReference>
<dbReference type="Gene3D" id="1.20.1250.20">
    <property type="entry name" value="MFS general substrate transporter like domains"/>
    <property type="match status" value="1"/>
</dbReference>
<keyword evidence="3 7" id="KW-0812">Transmembrane</keyword>
<evidence type="ECO:0000256" key="4">
    <source>
        <dbReference type="ARBA" id="ARBA00022989"/>
    </source>
</evidence>
<dbReference type="InterPro" id="IPR036259">
    <property type="entry name" value="MFS_trans_sf"/>
</dbReference>
<feature type="transmembrane region" description="Helical" evidence="7">
    <location>
        <begin position="179"/>
        <end position="199"/>
    </location>
</feature>
<comment type="similarity">
    <text evidence="6">Belongs to the major facilitator superfamily. Spinster (TC 2.A.1.49) family.</text>
</comment>
<dbReference type="Proteomes" id="UP001168821">
    <property type="component" value="Unassembled WGS sequence"/>
</dbReference>
<dbReference type="InterPro" id="IPR020846">
    <property type="entry name" value="MFS_dom"/>
</dbReference>
<dbReference type="GO" id="GO:0016020">
    <property type="term" value="C:membrane"/>
    <property type="evidence" value="ECO:0007669"/>
    <property type="project" value="UniProtKB-SubCell"/>
</dbReference>
<protein>
    <recommendedName>
        <fullName evidence="8">Major facilitator superfamily (MFS) profile domain-containing protein</fullName>
    </recommendedName>
</protein>
<feature type="transmembrane region" description="Helical" evidence="7">
    <location>
        <begin position="272"/>
        <end position="295"/>
    </location>
</feature>
<evidence type="ECO:0000256" key="2">
    <source>
        <dbReference type="ARBA" id="ARBA00022448"/>
    </source>
</evidence>
<dbReference type="Pfam" id="PF07690">
    <property type="entry name" value="MFS_1"/>
    <property type="match status" value="1"/>
</dbReference>
<evidence type="ECO:0000256" key="7">
    <source>
        <dbReference type="SAM" id="Phobius"/>
    </source>
</evidence>
<dbReference type="PROSITE" id="PS50850">
    <property type="entry name" value="MFS"/>
    <property type="match status" value="1"/>
</dbReference>
<reference evidence="9" key="1">
    <citation type="journal article" date="2023" name="G3 (Bethesda)">
        <title>Whole genome assemblies of Zophobas morio and Tenebrio molitor.</title>
        <authorList>
            <person name="Kaur S."/>
            <person name="Stinson S.A."/>
            <person name="diCenzo G.C."/>
        </authorList>
    </citation>
    <scope>NUCLEOTIDE SEQUENCE</scope>
    <source>
        <strain evidence="9">QUZm001</strain>
    </source>
</reference>
<dbReference type="InterPro" id="IPR044770">
    <property type="entry name" value="MFS_spinster-like"/>
</dbReference>
<feature type="transmembrane region" description="Helical" evidence="7">
    <location>
        <begin position="334"/>
        <end position="361"/>
    </location>
</feature>
<feature type="transmembrane region" description="Helical" evidence="7">
    <location>
        <begin position="416"/>
        <end position="439"/>
    </location>
</feature>
<feature type="transmembrane region" description="Helical" evidence="7">
    <location>
        <begin position="62"/>
        <end position="82"/>
    </location>
</feature>
<evidence type="ECO:0000256" key="1">
    <source>
        <dbReference type="ARBA" id="ARBA00004141"/>
    </source>
</evidence>
<dbReference type="EMBL" id="JALNTZ010000009">
    <property type="protein sequence ID" value="KAJ3641285.1"/>
    <property type="molecule type" value="Genomic_DNA"/>
</dbReference>
<comment type="subcellular location">
    <subcellularLocation>
        <location evidence="1">Membrane</location>
        <topology evidence="1">Multi-pass membrane protein</topology>
    </subcellularLocation>
</comment>
<keyword evidence="4 7" id="KW-1133">Transmembrane helix</keyword>
<dbReference type="InterPro" id="IPR011701">
    <property type="entry name" value="MFS"/>
</dbReference>
<dbReference type="CDD" id="cd17328">
    <property type="entry name" value="MFS_spinster_like"/>
    <property type="match status" value="1"/>
</dbReference>
<evidence type="ECO:0000259" key="8">
    <source>
        <dbReference type="PROSITE" id="PS50850"/>
    </source>
</evidence>
<feature type="transmembrane region" description="Helical" evidence="7">
    <location>
        <begin position="89"/>
        <end position="114"/>
    </location>
</feature>
<evidence type="ECO:0000256" key="5">
    <source>
        <dbReference type="ARBA" id="ARBA00023136"/>
    </source>
</evidence>
<comment type="caution">
    <text evidence="9">The sequence shown here is derived from an EMBL/GenBank/DDBJ whole genome shotgun (WGS) entry which is preliminary data.</text>
</comment>
<evidence type="ECO:0000313" key="10">
    <source>
        <dbReference type="Proteomes" id="UP001168821"/>
    </source>
</evidence>
<evidence type="ECO:0000256" key="6">
    <source>
        <dbReference type="ARBA" id="ARBA00024338"/>
    </source>
</evidence>
<feature type="transmembrane region" description="Helical" evidence="7">
    <location>
        <begin position="307"/>
        <end position="328"/>
    </location>
</feature>
<sequence>MEFLRNTSRTSATTEHGSWHKWADVCILIFINFCNYNDRYSLAGILIDVQAEFDIRNEAAGLIQTLFIVPYTLSAPVFGFFGDRYNRKYILAFGVGLWNAATVACSFSNTYWLFLLFRSVMGLGQACFTTVSPSIISDLFVGDRRSRLLAIFYTAIPVGNGMAYVVGAQATELLGTWRWSLRVPVFVGVMNVLLILLVLRHPQRGEVEGRHMSATPWTKDLVYLLTNKSFMFCTLGFTAVAFTAGVTTWWAPKLNVLGFRLHRPDVNQYTESSLFGIVSMVSGFLGLLIGYVATFRAKESYPPVDPLVCAVGLVISAPLMTGATYASMSDRITTYALLFGGFVFMNLNWALTVDICMNVVVPSRRALAMGMQLLIGHTFGDAGSPSLTGLISDRLYDHYQEVEEKETNEFYSLQHAYFLGMAVELLAGVFFFLNAAFIMKDLLKIDEGAQNEEQAEAAKSQAK</sequence>
<feature type="domain" description="Major facilitator superfamily (MFS) profile" evidence="8">
    <location>
        <begin position="24"/>
        <end position="439"/>
    </location>
</feature>
<dbReference type="SUPFAM" id="SSF103473">
    <property type="entry name" value="MFS general substrate transporter"/>
    <property type="match status" value="1"/>
</dbReference>
<organism evidence="9 10">
    <name type="scientific">Zophobas morio</name>
    <dbReference type="NCBI Taxonomy" id="2755281"/>
    <lineage>
        <taxon>Eukaryota</taxon>
        <taxon>Metazoa</taxon>
        <taxon>Ecdysozoa</taxon>
        <taxon>Arthropoda</taxon>
        <taxon>Hexapoda</taxon>
        <taxon>Insecta</taxon>
        <taxon>Pterygota</taxon>
        <taxon>Neoptera</taxon>
        <taxon>Endopterygota</taxon>
        <taxon>Coleoptera</taxon>
        <taxon>Polyphaga</taxon>
        <taxon>Cucujiformia</taxon>
        <taxon>Tenebrionidae</taxon>
        <taxon>Zophobas</taxon>
    </lineage>
</organism>